<reference evidence="1" key="2">
    <citation type="submission" date="2020-09" db="EMBL/GenBank/DDBJ databases">
        <authorList>
            <person name="Sun Q."/>
            <person name="Ohkuma M."/>
        </authorList>
    </citation>
    <scope>NUCLEOTIDE SEQUENCE</scope>
    <source>
        <strain evidence="1">JCM 13064</strain>
    </source>
</reference>
<accession>A0A917VGS8</accession>
<dbReference type="RefSeq" id="WP_189162919.1">
    <property type="nucleotide sequence ID" value="NZ_BMNT01000010.1"/>
</dbReference>
<dbReference type="SUPFAM" id="SSF52540">
    <property type="entry name" value="P-loop containing nucleoside triphosphate hydrolases"/>
    <property type="match status" value="1"/>
</dbReference>
<proteinExistence type="predicted"/>
<protein>
    <submittedName>
        <fullName evidence="1">Uncharacterized protein</fullName>
    </submittedName>
</protein>
<sequence>MLELLAELTRDQGLAVAAVLHQPDLARRYADRVAGILHGRLVLDTPPAGLSDADLAGLYASGETTR</sequence>
<name>A0A917VGS8_9ACTN</name>
<reference evidence="1" key="1">
    <citation type="journal article" date="2014" name="Int. J. Syst. Evol. Microbiol.">
        <title>Complete genome sequence of Corynebacterium casei LMG S-19264T (=DSM 44701T), isolated from a smear-ripened cheese.</title>
        <authorList>
            <consortium name="US DOE Joint Genome Institute (JGI-PGF)"/>
            <person name="Walter F."/>
            <person name="Albersmeier A."/>
            <person name="Kalinowski J."/>
            <person name="Ruckert C."/>
        </authorList>
    </citation>
    <scope>NUCLEOTIDE SEQUENCE</scope>
    <source>
        <strain evidence="1">JCM 13064</strain>
    </source>
</reference>
<dbReference type="Proteomes" id="UP000645217">
    <property type="component" value="Unassembled WGS sequence"/>
</dbReference>
<dbReference type="EMBL" id="BMNT01000010">
    <property type="protein sequence ID" value="GGK79485.1"/>
    <property type="molecule type" value="Genomic_DNA"/>
</dbReference>
<dbReference type="Gene3D" id="3.40.50.300">
    <property type="entry name" value="P-loop containing nucleotide triphosphate hydrolases"/>
    <property type="match status" value="1"/>
</dbReference>
<keyword evidence="2" id="KW-1185">Reference proteome</keyword>
<dbReference type="AlphaFoldDB" id="A0A917VGS8"/>
<comment type="caution">
    <text evidence="1">The sequence shown here is derived from an EMBL/GenBank/DDBJ whole genome shotgun (WGS) entry which is preliminary data.</text>
</comment>
<evidence type="ECO:0000313" key="1">
    <source>
        <dbReference type="EMBL" id="GGK79485.1"/>
    </source>
</evidence>
<organism evidence="1 2">
    <name type="scientific">Sphaerisporangium melleum</name>
    <dbReference type="NCBI Taxonomy" id="321316"/>
    <lineage>
        <taxon>Bacteria</taxon>
        <taxon>Bacillati</taxon>
        <taxon>Actinomycetota</taxon>
        <taxon>Actinomycetes</taxon>
        <taxon>Streptosporangiales</taxon>
        <taxon>Streptosporangiaceae</taxon>
        <taxon>Sphaerisporangium</taxon>
    </lineage>
</organism>
<gene>
    <name evidence="1" type="ORF">GCM10007964_22660</name>
</gene>
<dbReference type="InterPro" id="IPR027417">
    <property type="entry name" value="P-loop_NTPase"/>
</dbReference>
<evidence type="ECO:0000313" key="2">
    <source>
        <dbReference type="Proteomes" id="UP000645217"/>
    </source>
</evidence>